<comment type="similarity">
    <text evidence="4 15">Belongs to the GPAT/DAPAT family.</text>
</comment>
<sequence length="811" mass="91421">MSILNVLMYWLTRPFIRTQLVTDEKNSESGIDSSKPISYVLMTDSYTDKLALKQAAKRLNLPSPFGSIDLDSDSVKRTIGVKPVDSIFLNKDHHAKKTVKTGQAMLELVERTGKDIQFVPVMICWGRNPGVEKDTNRKTRLMDIITQTLQASPFRKFMIVLLYGRSSFIRISKPVSLQKMVNDYGPSEETAHKLVRVARIHFERQRIVATGPKVMERQAFFNSMLASPALKKALHEEMESKDISLEEAKANAKKLLEEIAGDYNENYIRMGSRILTWVWNKIYNGIRVHNADKLRDLAQKGHEIVYVPCHRSHMDYLLLTYVIYHEGLVPPHIAAGINLNFWPAGPVFRKAGAFFLRRSFKGNKLYSAVFREYLSQLFIKGYPVKYYTEGGRSRTGRLLSPKTGMLAMTIQSMLRGVDRPITLVPVYIGYEHVMEVNTYLSELKGKSKESESIFGIFKAIKNLKNYGHGDVNFGEPISLNEIMNEQAPDWRSLINPVDVVKPNWLTPVVNHTANKVMGSINDAAVLNTVNLSALALLTSDSHALPRVEMEALIEFYIGLQTSVPYSNLVKTPTESASAIIDEAILLEKVDSDSDEYGTIIKLDDKNAILMSYYRNNVVHLFAIAAIVAAELTHSSKTSSDKIKQKVTNILPLLKNEMFITTEDVDGYVDKIIGYFAQNDIIEVSDDTLSIRNRSSLGSLQLSLLAKIMKDTLQRYALAFNRIQQVHGIQRSELESDCLKLAKRLLTLHDIKAPEYFDKKITSSFVSCIKEQKYVETDEAGLMHLTDAGKATAEDINSLLESDILQSLQSLG</sequence>
<dbReference type="PIRSF" id="PIRSF000437">
    <property type="entry name" value="GPAT_DHAPAT"/>
    <property type="match status" value="1"/>
</dbReference>
<evidence type="ECO:0000256" key="16">
    <source>
        <dbReference type="SAM" id="Coils"/>
    </source>
</evidence>
<dbReference type="PANTHER" id="PTHR12563">
    <property type="entry name" value="GLYCEROL-3-PHOSPHATE ACYLTRANSFERASE"/>
    <property type="match status" value="1"/>
</dbReference>
<keyword evidence="12 15" id="KW-1208">Phospholipid metabolism</keyword>
<dbReference type="UniPathway" id="UPA00557">
    <property type="reaction ID" value="UER00612"/>
</dbReference>
<dbReference type="GO" id="GO:0005886">
    <property type="term" value="C:plasma membrane"/>
    <property type="evidence" value="ECO:0007669"/>
    <property type="project" value="UniProtKB-SubCell"/>
</dbReference>
<comment type="pathway">
    <text evidence="2 15">Phospholipid metabolism; CDP-diacylglycerol biosynthesis; CDP-diacylglycerol from sn-glycerol 3-phosphate: step 1/3.</text>
</comment>
<feature type="short sequence motif" description="HXXXXD motif" evidence="15">
    <location>
        <begin position="309"/>
        <end position="314"/>
    </location>
</feature>
<keyword evidence="8 15" id="KW-0444">Lipid biosynthesis</keyword>
<keyword evidence="13 15" id="KW-0012">Acyltransferase</keyword>
<dbReference type="PIRSF" id="PIRSF500064">
    <property type="entry name" value="GPAT"/>
    <property type="match status" value="1"/>
</dbReference>
<evidence type="ECO:0000313" key="18">
    <source>
        <dbReference type="EMBL" id="MUH73595.1"/>
    </source>
</evidence>
<dbReference type="NCBIfam" id="NF003441">
    <property type="entry name" value="PRK04974.1"/>
    <property type="match status" value="1"/>
</dbReference>
<keyword evidence="10 15" id="KW-0472">Membrane</keyword>
<dbReference type="InterPro" id="IPR045520">
    <property type="entry name" value="GPAT/DHAPAT_C"/>
</dbReference>
<dbReference type="NCBIfam" id="TIGR03703">
    <property type="entry name" value="plsB"/>
    <property type="match status" value="1"/>
</dbReference>
<dbReference type="EC" id="2.3.1.15" evidence="5 15"/>
<dbReference type="GO" id="GO:0016024">
    <property type="term" value="P:CDP-diacylglycerol biosynthetic process"/>
    <property type="evidence" value="ECO:0007669"/>
    <property type="project" value="UniProtKB-UniRule"/>
</dbReference>
<dbReference type="Proteomes" id="UP000439994">
    <property type="component" value="Unassembled WGS sequence"/>
</dbReference>
<keyword evidence="7 15" id="KW-1003">Cell membrane</keyword>
<dbReference type="InterPro" id="IPR028354">
    <property type="entry name" value="GPAT_PlsB"/>
</dbReference>
<evidence type="ECO:0000259" key="17">
    <source>
        <dbReference type="SMART" id="SM00563"/>
    </source>
</evidence>
<dbReference type="EMBL" id="WOCD01000005">
    <property type="protein sequence ID" value="MUH73595.1"/>
    <property type="molecule type" value="Genomic_DNA"/>
</dbReference>
<keyword evidence="15" id="KW-0443">Lipid metabolism</keyword>
<comment type="caution">
    <text evidence="18">The sequence shown here is derived from an EMBL/GenBank/DDBJ whole genome shotgun (WGS) entry which is preliminary data.</text>
</comment>
<comment type="pathway">
    <text evidence="3">Lipid metabolism.</text>
</comment>
<dbReference type="RefSeq" id="WP_155696972.1">
    <property type="nucleotide sequence ID" value="NZ_BAAAFQ010000010.1"/>
</dbReference>
<dbReference type="GO" id="GO:0004366">
    <property type="term" value="F:glycerol-3-phosphate O-acyltransferase activity"/>
    <property type="evidence" value="ECO:0007669"/>
    <property type="project" value="UniProtKB-UniRule"/>
</dbReference>
<dbReference type="SMART" id="SM00563">
    <property type="entry name" value="PlsC"/>
    <property type="match status" value="1"/>
</dbReference>
<evidence type="ECO:0000256" key="7">
    <source>
        <dbReference type="ARBA" id="ARBA00022475"/>
    </source>
</evidence>
<dbReference type="InterPro" id="IPR002123">
    <property type="entry name" value="Plipid/glycerol_acylTrfase"/>
</dbReference>
<name>A0A6N8FAF3_9GAMM</name>
<dbReference type="InterPro" id="IPR022284">
    <property type="entry name" value="GPAT/DHAPAT"/>
</dbReference>
<evidence type="ECO:0000313" key="19">
    <source>
        <dbReference type="Proteomes" id="UP000439994"/>
    </source>
</evidence>
<evidence type="ECO:0000256" key="13">
    <source>
        <dbReference type="ARBA" id="ARBA00023315"/>
    </source>
</evidence>
<dbReference type="CDD" id="cd07993">
    <property type="entry name" value="LPLAT_DHAPAT-like"/>
    <property type="match status" value="1"/>
</dbReference>
<dbReference type="HAMAP" id="MF_00393">
    <property type="entry name" value="Glyc3P_acyltrans"/>
    <property type="match status" value="1"/>
</dbReference>
<evidence type="ECO:0000256" key="5">
    <source>
        <dbReference type="ARBA" id="ARBA00013113"/>
    </source>
</evidence>
<keyword evidence="11 15" id="KW-0594">Phospholipid biosynthesis</keyword>
<dbReference type="Pfam" id="PF01553">
    <property type="entry name" value="Acyltransferase"/>
    <property type="match status" value="1"/>
</dbReference>
<keyword evidence="9 15" id="KW-0808">Transferase</keyword>
<dbReference type="InterPro" id="IPR041728">
    <property type="entry name" value="GPAT/DHAPAT_LPLAT"/>
</dbReference>
<evidence type="ECO:0000256" key="9">
    <source>
        <dbReference type="ARBA" id="ARBA00022679"/>
    </source>
</evidence>
<reference evidence="18 19" key="1">
    <citation type="submission" date="2019-11" db="EMBL/GenBank/DDBJ databases">
        <title>P. haliotis isolates from Z. marina roots.</title>
        <authorList>
            <person name="Cohen M."/>
            <person name="Jospin G."/>
            <person name="Eisen J.A."/>
            <person name="Coil D.A."/>
        </authorList>
    </citation>
    <scope>NUCLEOTIDE SEQUENCE [LARGE SCALE GENOMIC DNA]</scope>
    <source>
        <strain evidence="18 19">UCD-MCMsp1aY</strain>
    </source>
</reference>
<evidence type="ECO:0000256" key="1">
    <source>
        <dbReference type="ARBA" id="ARBA00004413"/>
    </source>
</evidence>
<dbReference type="SUPFAM" id="SSF69593">
    <property type="entry name" value="Glycerol-3-phosphate (1)-acyltransferase"/>
    <property type="match status" value="1"/>
</dbReference>
<comment type="subcellular location">
    <subcellularLocation>
        <location evidence="1 15">Cell membrane</location>
        <topology evidence="1 15">Peripheral membrane protein</topology>
        <orientation evidence="1 15">Cytoplasmic side</orientation>
    </subcellularLocation>
</comment>
<keyword evidence="19" id="KW-1185">Reference proteome</keyword>
<dbReference type="OrthoDB" id="335193at2"/>
<comment type="domain">
    <text evidence="15">The HXXXXD motif is essential for acyltransferase activity and may constitute the binding site for the phosphate moiety of the glycerol-3-phosphate.</text>
</comment>
<proteinExistence type="inferred from homology"/>
<organism evidence="18 19">
    <name type="scientific">Psychrosphaera haliotis</name>
    <dbReference type="NCBI Taxonomy" id="555083"/>
    <lineage>
        <taxon>Bacteria</taxon>
        <taxon>Pseudomonadati</taxon>
        <taxon>Pseudomonadota</taxon>
        <taxon>Gammaproteobacteria</taxon>
        <taxon>Alteromonadales</taxon>
        <taxon>Pseudoalteromonadaceae</taxon>
        <taxon>Psychrosphaera</taxon>
    </lineage>
</organism>
<evidence type="ECO:0000256" key="15">
    <source>
        <dbReference type="HAMAP-Rule" id="MF_00393"/>
    </source>
</evidence>
<evidence type="ECO:0000256" key="8">
    <source>
        <dbReference type="ARBA" id="ARBA00022516"/>
    </source>
</evidence>
<evidence type="ECO:0000256" key="2">
    <source>
        <dbReference type="ARBA" id="ARBA00004765"/>
    </source>
</evidence>
<feature type="coiled-coil region" evidence="16">
    <location>
        <begin position="231"/>
        <end position="265"/>
    </location>
</feature>
<feature type="domain" description="Phospholipid/glycerol acyltransferase" evidence="17">
    <location>
        <begin position="304"/>
        <end position="431"/>
    </location>
</feature>
<evidence type="ECO:0000256" key="10">
    <source>
        <dbReference type="ARBA" id="ARBA00023136"/>
    </source>
</evidence>
<evidence type="ECO:0000256" key="4">
    <source>
        <dbReference type="ARBA" id="ARBA00007937"/>
    </source>
</evidence>
<dbReference type="AlphaFoldDB" id="A0A6N8FAF3"/>
<protein>
    <recommendedName>
        <fullName evidence="6 15">Glycerol-3-phosphate acyltransferase</fullName>
        <shortName evidence="15">GPAT</shortName>
        <ecNumber evidence="5 15">2.3.1.15</ecNumber>
    </recommendedName>
</protein>
<keyword evidence="16" id="KW-0175">Coiled coil</keyword>
<accession>A0A6N8FAF3</accession>
<dbReference type="PANTHER" id="PTHR12563:SF17">
    <property type="entry name" value="DIHYDROXYACETONE PHOSPHATE ACYLTRANSFERASE"/>
    <property type="match status" value="1"/>
</dbReference>
<evidence type="ECO:0000256" key="12">
    <source>
        <dbReference type="ARBA" id="ARBA00023264"/>
    </source>
</evidence>
<evidence type="ECO:0000256" key="3">
    <source>
        <dbReference type="ARBA" id="ARBA00005189"/>
    </source>
</evidence>
<evidence type="ECO:0000256" key="11">
    <source>
        <dbReference type="ARBA" id="ARBA00023209"/>
    </source>
</evidence>
<dbReference type="Pfam" id="PF19277">
    <property type="entry name" value="GPAT_C"/>
    <property type="match status" value="1"/>
</dbReference>
<dbReference type="GO" id="GO:0006631">
    <property type="term" value="P:fatty acid metabolic process"/>
    <property type="evidence" value="ECO:0007669"/>
    <property type="project" value="TreeGrafter"/>
</dbReference>
<evidence type="ECO:0000256" key="6">
    <source>
        <dbReference type="ARBA" id="ARBA00013432"/>
    </source>
</evidence>
<gene>
    <name evidence="15 18" type="primary">plsB</name>
    <name evidence="18" type="ORF">GNP35_14525</name>
</gene>
<evidence type="ECO:0000256" key="14">
    <source>
        <dbReference type="ARBA" id="ARBA00048427"/>
    </source>
</evidence>
<comment type="catalytic activity">
    <reaction evidence="14 15">
        <text>sn-glycerol 3-phosphate + an acyl-CoA = a 1-acyl-sn-glycero-3-phosphate + CoA</text>
        <dbReference type="Rhea" id="RHEA:15325"/>
        <dbReference type="ChEBI" id="CHEBI:57287"/>
        <dbReference type="ChEBI" id="CHEBI:57597"/>
        <dbReference type="ChEBI" id="CHEBI:57970"/>
        <dbReference type="ChEBI" id="CHEBI:58342"/>
        <dbReference type="EC" id="2.3.1.15"/>
    </reaction>
</comment>